<protein>
    <submittedName>
        <fullName evidence="1">Uncharacterized protein</fullName>
    </submittedName>
</protein>
<gene>
    <name evidence="1" type="ORF">NM208_g3690</name>
</gene>
<evidence type="ECO:0000313" key="2">
    <source>
        <dbReference type="Proteomes" id="UP001148629"/>
    </source>
</evidence>
<dbReference type="EMBL" id="JANRMS010000255">
    <property type="protein sequence ID" value="KAJ3543218.1"/>
    <property type="molecule type" value="Genomic_DNA"/>
</dbReference>
<keyword evidence="2" id="KW-1185">Reference proteome</keyword>
<comment type="caution">
    <text evidence="1">The sequence shown here is derived from an EMBL/GenBank/DDBJ whole genome shotgun (WGS) entry which is preliminary data.</text>
</comment>
<reference evidence="1" key="1">
    <citation type="submission" date="2022-08" db="EMBL/GenBank/DDBJ databases">
        <title>Genome Sequence of Fusarium decemcellulare.</title>
        <authorList>
            <person name="Buettner E."/>
        </authorList>
    </citation>
    <scope>NUCLEOTIDE SEQUENCE</scope>
    <source>
        <strain evidence="1">Babe19</strain>
    </source>
</reference>
<accession>A0ACC1SN65</accession>
<sequence>MAPSSSTAVRRHSNDSPKLTVTQDAQPSPAFPSGLEPSFIVPNTRQDLHSSIPKIDNTLDGSAPLPHTVPGPERKNTSQEVLRGFQLLGLDVPQRVAAKAATSYTDMAPMARFVAETCGIDPKVAEADKTVCVRCSSCQATAGSWKSQ</sequence>
<evidence type="ECO:0000313" key="1">
    <source>
        <dbReference type="EMBL" id="KAJ3543218.1"/>
    </source>
</evidence>
<organism evidence="1 2">
    <name type="scientific">Fusarium decemcellulare</name>
    <dbReference type="NCBI Taxonomy" id="57161"/>
    <lineage>
        <taxon>Eukaryota</taxon>
        <taxon>Fungi</taxon>
        <taxon>Dikarya</taxon>
        <taxon>Ascomycota</taxon>
        <taxon>Pezizomycotina</taxon>
        <taxon>Sordariomycetes</taxon>
        <taxon>Hypocreomycetidae</taxon>
        <taxon>Hypocreales</taxon>
        <taxon>Nectriaceae</taxon>
        <taxon>Fusarium</taxon>
        <taxon>Fusarium decemcellulare species complex</taxon>
    </lineage>
</organism>
<dbReference type="Proteomes" id="UP001148629">
    <property type="component" value="Unassembled WGS sequence"/>
</dbReference>
<proteinExistence type="predicted"/>
<name>A0ACC1SN65_9HYPO</name>